<keyword evidence="3" id="KW-0472">Membrane</keyword>
<reference evidence="4 5" key="1">
    <citation type="journal article" date="2016" name="Nat. Commun.">
        <title>Thousands of microbial genomes shed light on interconnected biogeochemical processes in an aquifer system.</title>
        <authorList>
            <person name="Anantharaman K."/>
            <person name="Brown C.T."/>
            <person name="Hug L.A."/>
            <person name="Sharon I."/>
            <person name="Castelle C.J."/>
            <person name="Probst A.J."/>
            <person name="Thomas B.C."/>
            <person name="Singh A."/>
            <person name="Wilkins M.J."/>
            <person name="Karaoz U."/>
            <person name="Brodie E.L."/>
            <person name="Williams K.H."/>
            <person name="Hubbard S.S."/>
            <person name="Banfield J.F."/>
        </authorList>
    </citation>
    <scope>NUCLEOTIDE SEQUENCE [LARGE SCALE GENOMIC DNA]</scope>
</reference>
<dbReference type="SUPFAM" id="SSF82171">
    <property type="entry name" value="DPP6 N-terminal domain-like"/>
    <property type="match status" value="1"/>
</dbReference>
<evidence type="ECO:0000256" key="3">
    <source>
        <dbReference type="SAM" id="Phobius"/>
    </source>
</evidence>
<sequence length="391" mass="42145">MPEQVNPVTPQQPTTTVATKKPINWKLIGIIAVIAAIIIGGLGYTAIVLNVFGGKKEASVETPKVATSSPTTTGKEQPKDETANLDSQTSKVSFVAESGKGPALYIADWDGSNKEILQQFDPKSQEAAGLSWDWSPDNKKIVASSRVIIDIASKKQTAIPVGRCHNWSPDGKKIIYESGGIYIMNSDGTGSRKVADGGMCGGSNSVFHWLPNSSEFFFMVMNKGIYSYNLSTDKLTLVFDALSHGIYQVRELTVSREGNRMAFLGASDKNLTTEDIYIAKTDGSGLEKITNFDKYGVAAQPVFAPGGNVIAFLVNNIYSPYSGLNTVNISTKEIKNLSKNGTDYSPPSISRDGRFISYTSFVGTTGVLLTVDTTTYKVTKLADGQAVLWSK</sequence>
<dbReference type="STRING" id="1802591.A2113_02635"/>
<dbReference type="InterPro" id="IPR011042">
    <property type="entry name" value="6-blade_b-propeller_TolB-like"/>
</dbReference>
<dbReference type="EMBL" id="MHCN01000009">
    <property type="protein sequence ID" value="OGY22081.1"/>
    <property type="molecule type" value="Genomic_DNA"/>
</dbReference>
<accession>A0A1G1W379</accession>
<dbReference type="Proteomes" id="UP000176299">
    <property type="component" value="Unassembled WGS sequence"/>
</dbReference>
<proteinExistence type="inferred from homology"/>
<feature type="region of interest" description="Disordered" evidence="2">
    <location>
        <begin position="60"/>
        <end position="91"/>
    </location>
</feature>
<keyword evidence="3" id="KW-1133">Transmembrane helix</keyword>
<comment type="similarity">
    <text evidence="1">Belongs to the TolB family.</text>
</comment>
<dbReference type="PANTHER" id="PTHR36842:SF1">
    <property type="entry name" value="PROTEIN TOLB"/>
    <property type="match status" value="1"/>
</dbReference>
<feature type="compositionally biased region" description="Polar residues" evidence="2">
    <location>
        <begin position="65"/>
        <end position="75"/>
    </location>
</feature>
<dbReference type="Pfam" id="PF07676">
    <property type="entry name" value="PD40"/>
    <property type="match status" value="1"/>
</dbReference>
<evidence type="ECO:0000313" key="4">
    <source>
        <dbReference type="EMBL" id="OGY22081.1"/>
    </source>
</evidence>
<gene>
    <name evidence="4" type="ORF">A2113_02635</name>
</gene>
<organism evidence="4 5">
    <name type="scientific">Candidatus Woykebacteria bacterium GWA1_44_8</name>
    <dbReference type="NCBI Taxonomy" id="1802591"/>
    <lineage>
        <taxon>Bacteria</taxon>
        <taxon>Candidatus Woykeibacteriota</taxon>
    </lineage>
</organism>
<keyword evidence="3" id="KW-0812">Transmembrane</keyword>
<evidence type="ECO:0000256" key="2">
    <source>
        <dbReference type="SAM" id="MobiDB-lite"/>
    </source>
</evidence>
<comment type="caution">
    <text evidence="4">The sequence shown here is derived from an EMBL/GenBank/DDBJ whole genome shotgun (WGS) entry which is preliminary data.</text>
</comment>
<evidence type="ECO:0000256" key="1">
    <source>
        <dbReference type="ARBA" id="ARBA00009820"/>
    </source>
</evidence>
<feature type="transmembrane region" description="Helical" evidence="3">
    <location>
        <begin position="27"/>
        <end position="52"/>
    </location>
</feature>
<dbReference type="AlphaFoldDB" id="A0A1G1W379"/>
<dbReference type="Gene3D" id="2.120.10.30">
    <property type="entry name" value="TolB, C-terminal domain"/>
    <property type="match status" value="2"/>
</dbReference>
<dbReference type="InterPro" id="IPR011659">
    <property type="entry name" value="WD40"/>
</dbReference>
<evidence type="ECO:0000313" key="5">
    <source>
        <dbReference type="Proteomes" id="UP000176299"/>
    </source>
</evidence>
<name>A0A1G1W379_9BACT</name>
<evidence type="ECO:0008006" key="6">
    <source>
        <dbReference type="Google" id="ProtNLM"/>
    </source>
</evidence>
<dbReference type="PANTHER" id="PTHR36842">
    <property type="entry name" value="PROTEIN TOLB HOMOLOG"/>
    <property type="match status" value="1"/>
</dbReference>
<protein>
    <recommendedName>
        <fullName evidence="6">Dipeptidylpeptidase IV N-terminal domain-containing protein</fullName>
    </recommendedName>
</protein>